<reference evidence="1 2" key="1">
    <citation type="submission" date="2024-09" db="EMBL/GenBank/DDBJ databases">
        <authorList>
            <person name="Sun Q."/>
            <person name="Mori K."/>
        </authorList>
    </citation>
    <scope>NUCLEOTIDE SEQUENCE [LARGE SCALE GENOMIC DNA]</scope>
    <source>
        <strain evidence="1 2">TBRC 1851</strain>
    </source>
</reference>
<gene>
    <name evidence="1" type="ORF">ACFHYQ_08770</name>
</gene>
<keyword evidence="2" id="KW-1185">Reference proteome</keyword>
<dbReference type="RefSeq" id="WP_394300601.1">
    <property type="nucleotide sequence ID" value="NZ_JBHMQT010000013.1"/>
</dbReference>
<accession>A0ABV6U1Q3</accession>
<dbReference type="Proteomes" id="UP001589870">
    <property type="component" value="Unassembled WGS sequence"/>
</dbReference>
<organism evidence="1 2">
    <name type="scientific">Sphaerimonospora cavernae</name>
    <dbReference type="NCBI Taxonomy" id="1740611"/>
    <lineage>
        <taxon>Bacteria</taxon>
        <taxon>Bacillati</taxon>
        <taxon>Actinomycetota</taxon>
        <taxon>Actinomycetes</taxon>
        <taxon>Streptosporangiales</taxon>
        <taxon>Streptosporangiaceae</taxon>
        <taxon>Sphaerimonospora</taxon>
    </lineage>
</organism>
<sequence length="160" mass="17193">MLVWVGRPDGNSLGRGHIAGNAVRTAFGVMDGDGQGRRRRRRGAKRRHVVQFSLDDGEYAELEGAAVREGLSRGAYAANAALAAARGEAGPQVAPLREALRELMRASEQVRRIGVNLNQTVAALHSTGQEPLTLRLYAAACMRLVGRLDEAADAVLRKLP</sequence>
<name>A0ABV6U1Q3_9ACTN</name>
<evidence type="ECO:0000313" key="2">
    <source>
        <dbReference type="Proteomes" id="UP001589870"/>
    </source>
</evidence>
<dbReference type="EMBL" id="JBHMQT010000013">
    <property type="protein sequence ID" value="MFC0862388.1"/>
    <property type="molecule type" value="Genomic_DNA"/>
</dbReference>
<proteinExistence type="predicted"/>
<evidence type="ECO:0000313" key="1">
    <source>
        <dbReference type="EMBL" id="MFC0862388.1"/>
    </source>
</evidence>
<evidence type="ECO:0008006" key="3">
    <source>
        <dbReference type="Google" id="ProtNLM"/>
    </source>
</evidence>
<comment type="caution">
    <text evidence="1">The sequence shown here is derived from an EMBL/GenBank/DDBJ whole genome shotgun (WGS) entry which is preliminary data.</text>
</comment>
<protein>
    <recommendedName>
        <fullName evidence="3">Mobilization protein MobC</fullName>
    </recommendedName>
</protein>